<dbReference type="Pfam" id="PF05954">
    <property type="entry name" value="Phage_GPD"/>
    <property type="match status" value="1"/>
</dbReference>
<dbReference type="InterPro" id="IPR006531">
    <property type="entry name" value="Gp5/Vgr_OB"/>
</dbReference>
<sequence>MSALYSPVQKGRLLSLTTPLGSDVLIPTAISGSEALSELFEMKISMISSNAGITADSLLGKPVTLKISRPDAAPRAFNGIVAAFSAGGRAVSGHRRYQIVLRPKLWLLTLTADCRVFQNQSVVQIAETLLSEGTVSDFKKKGLTGTHVAREYCVQYNETDYDFLRRILAEEGIYFYFQHGDGAHTLVLSDSAAGYGDCGEDSVYYAPPLSGETISIESWNPGYRFVSGKAALTDYNFEQPASDLTSSTGTALSNGAFKTWEVFDYPGDYLQKGDGAGASRLRMEAVEAGYAVVNGAGAYRLFQPGGKFTLDKHEVTSEQGKSYVLASVNHEAEDNTHLGNAAGEPRYSNSFTALPAETLFRPQRQGARPLIPGPQTAIVVGPSGEEIYCDKYGRIRVQFRWDRLGKGDEKSSCWVRVSQMLAGPGWGSQFTPRVGMEVIVVFLEGDPDRPLVIGCAYNGTNAPPYSLPDNKTQSGFKTRSSKEGSATTFNELRFEDKKDSELFYIRAQKDYTREVENDDTLQVKHDQKITIKNDRMLTVEEGNDSTTISKGNHALTVSEGNDSAVVSKGNSSLTVSQGNASTDVKSGNYAVKLGSGNATLQCDGGSITLKAAQSITLKVGSNSLTISQTGIAVKGTQITLTGDAKVQVGGPMVNINGDGMVQVKGGIVTIN</sequence>
<dbReference type="AlphaFoldDB" id="A0A7W6EEC4"/>
<comment type="caution">
    <text evidence="7">The sequence shown here is derived from an EMBL/GenBank/DDBJ whole genome shotgun (WGS) entry which is preliminary data.</text>
</comment>
<comment type="similarity">
    <text evidence="2">Belongs to the VgrG protein family.</text>
</comment>
<evidence type="ECO:0000256" key="3">
    <source>
        <dbReference type="ARBA" id="ARBA00022525"/>
    </source>
</evidence>
<dbReference type="Pfam" id="PF04717">
    <property type="entry name" value="Phage_base_V"/>
    <property type="match status" value="1"/>
</dbReference>
<dbReference type="EMBL" id="JACICC010000001">
    <property type="protein sequence ID" value="MBB3808158.1"/>
    <property type="molecule type" value="Genomic_DNA"/>
</dbReference>
<dbReference type="InterPro" id="IPR006533">
    <property type="entry name" value="T6SS_Vgr_RhsGE"/>
</dbReference>
<evidence type="ECO:0000259" key="6">
    <source>
        <dbReference type="Pfam" id="PF22178"/>
    </source>
</evidence>
<dbReference type="Gene3D" id="2.40.50.230">
    <property type="entry name" value="Gp5 N-terminal domain"/>
    <property type="match status" value="1"/>
</dbReference>
<gene>
    <name evidence="7" type="ORF">FHS81_000212</name>
</gene>
<dbReference type="Proteomes" id="UP000537592">
    <property type="component" value="Unassembled WGS sequence"/>
</dbReference>
<dbReference type="PANTHER" id="PTHR32305">
    <property type="match status" value="1"/>
</dbReference>
<evidence type="ECO:0000313" key="7">
    <source>
        <dbReference type="EMBL" id="MBB3808158.1"/>
    </source>
</evidence>
<dbReference type="RefSeq" id="WP_183750191.1">
    <property type="nucleotide sequence ID" value="NZ_JACICC010000001.1"/>
</dbReference>
<dbReference type="InterPro" id="IPR037026">
    <property type="entry name" value="Vgr_OB-fold_dom_sf"/>
</dbReference>
<evidence type="ECO:0000259" key="5">
    <source>
        <dbReference type="Pfam" id="PF04717"/>
    </source>
</evidence>
<protein>
    <submittedName>
        <fullName evidence="7">Type VI secretion system secreted protein VgrG</fullName>
    </submittedName>
</protein>
<name>A0A7W6EEC4_9HYPH</name>
<keyword evidence="3" id="KW-0964">Secreted</keyword>
<evidence type="ECO:0000256" key="4">
    <source>
        <dbReference type="SAM" id="MobiDB-lite"/>
    </source>
</evidence>
<comment type="subcellular location">
    <subcellularLocation>
        <location evidence="1">Secreted</location>
    </subcellularLocation>
</comment>
<dbReference type="InterPro" id="IPR054030">
    <property type="entry name" value="Gp5_Vgr_C"/>
</dbReference>
<dbReference type="Gene3D" id="3.55.50.10">
    <property type="entry name" value="Baseplate protein-like domains"/>
    <property type="match status" value="1"/>
</dbReference>
<dbReference type="InterPro" id="IPR050708">
    <property type="entry name" value="T6SS_VgrG/RHS"/>
</dbReference>
<evidence type="ECO:0000256" key="1">
    <source>
        <dbReference type="ARBA" id="ARBA00004613"/>
    </source>
</evidence>
<dbReference type="NCBIfam" id="TIGR01646">
    <property type="entry name" value="vgr_GE"/>
    <property type="match status" value="1"/>
</dbReference>
<feature type="region of interest" description="Disordered" evidence="4">
    <location>
        <begin position="464"/>
        <end position="483"/>
    </location>
</feature>
<dbReference type="GO" id="GO:0005576">
    <property type="term" value="C:extracellular region"/>
    <property type="evidence" value="ECO:0007669"/>
    <property type="project" value="UniProtKB-SubCell"/>
</dbReference>
<proteinExistence type="inferred from homology"/>
<dbReference type="Gene3D" id="2.30.110.50">
    <property type="match status" value="1"/>
</dbReference>
<dbReference type="PANTHER" id="PTHR32305:SF15">
    <property type="entry name" value="PROTEIN RHSA-RELATED"/>
    <property type="match status" value="1"/>
</dbReference>
<dbReference type="SUPFAM" id="SSF69255">
    <property type="entry name" value="gp5 N-terminal domain-like"/>
    <property type="match status" value="1"/>
</dbReference>
<evidence type="ECO:0000256" key="2">
    <source>
        <dbReference type="ARBA" id="ARBA00005558"/>
    </source>
</evidence>
<dbReference type="SUPFAM" id="SSF69349">
    <property type="entry name" value="Phage fibre proteins"/>
    <property type="match status" value="1"/>
</dbReference>
<dbReference type="InterPro" id="IPR017847">
    <property type="entry name" value="T6SS_RhsGE_Vgr_subset"/>
</dbReference>
<reference evidence="7 8" key="1">
    <citation type="submission" date="2020-08" db="EMBL/GenBank/DDBJ databases">
        <title>Genomic Encyclopedia of Type Strains, Phase IV (KMG-IV): sequencing the most valuable type-strain genomes for metagenomic binning, comparative biology and taxonomic classification.</title>
        <authorList>
            <person name="Goeker M."/>
        </authorList>
    </citation>
    <scope>NUCLEOTIDE SEQUENCE [LARGE SCALE GENOMIC DNA]</scope>
    <source>
        <strain evidence="7 8">DSM 28760</strain>
    </source>
</reference>
<keyword evidence="8" id="KW-1185">Reference proteome</keyword>
<dbReference type="Gene3D" id="4.10.220.110">
    <property type="match status" value="1"/>
</dbReference>
<accession>A0A7W6EEC4</accession>
<dbReference type="NCBIfam" id="TIGR03361">
    <property type="entry name" value="VI_Rhs_Vgr"/>
    <property type="match status" value="1"/>
</dbReference>
<dbReference type="Pfam" id="PF22178">
    <property type="entry name" value="Gp5_trimer_C"/>
    <property type="match status" value="1"/>
</dbReference>
<dbReference type="SUPFAM" id="SSF69279">
    <property type="entry name" value="Phage tail proteins"/>
    <property type="match status" value="2"/>
</dbReference>
<organism evidence="7 8">
    <name type="scientific">Pseudochelatococcus contaminans</name>
    <dbReference type="NCBI Taxonomy" id="1538103"/>
    <lineage>
        <taxon>Bacteria</taxon>
        <taxon>Pseudomonadati</taxon>
        <taxon>Pseudomonadota</taxon>
        <taxon>Alphaproteobacteria</taxon>
        <taxon>Hyphomicrobiales</taxon>
        <taxon>Chelatococcaceae</taxon>
        <taxon>Pseudochelatococcus</taxon>
    </lineage>
</organism>
<feature type="domain" description="Gp5/Type VI secretion system Vgr protein OB-fold" evidence="5">
    <location>
        <begin position="391"/>
        <end position="457"/>
    </location>
</feature>
<feature type="domain" description="Gp5/Type VI secretion system Vgr C-terminal trimerisation" evidence="6">
    <location>
        <begin position="474"/>
        <end position="584"/>
    </location>
</feature>
<evidence type="ECO:0000313" key="8">
    <source>
        <dbReference type="Proteomes" id="UP000537592"/>
    </source>
</evidence>